<sequence>MDSNVSYVTNFFLQQHICLNEEWLGVVLEMLQQQQQRFSQDILAKAVFQQWIHSDISESTLPSFQLPDQTVKLIKGVFVFQVVSVYDIGSSIYSQYRAATQKLDNYDFFDALPKEEQTKEVQFAKVSIEYRSIPQISTTIIPGAKILIYGSIQKRNNILWLNASNCQLLGGDLDTLCEANEKESFLGRKLKIDKYKNATVPQNSQSKTSSSSPIKISQIISASIIQDENTPPATSTQMTTVSRVARYVPEVITLSPCKPVRKISKAEVENVVSSKFSKTIQKRPLKIEVQDEDISILLQSPPPSTPTSSTFKSPKRKRSRTDDTPSPNSLVEKFKELKLLKIKQSLSLMKFSIGSKKVKIAAILLDIIEPFNIEDGEWTMKIRIRDETHENLDCYISHQLLCRLIGMTPDEAVAIRKSSNLAKRKEGTERIKTLDLQLQRLDLIFEIEFFAANRATPRIIEMETFTNALQIC</sequence>
<dbReference type="WBParaSite" id="PS1159_v2.g13653.t1">
    <property type="protein sequence ID" value="PS1159_v2.g13653.t1"/>
    <property type="gene ID" value="PS1159_v2.g13653"/>
</dbReference>
<protein>
    <submittedName>
        <fullName evidence="2">RecQ-mediated genome instability protein 1</fullName>
    </submittedName>
</protein>
<evidence type="ECO:0000313" key="2">
    <source>
        <dbReference type="WBParaSite" id="PS1159_v2.g13653.t1"/>
    </source>
</evidence>
<evidence type="ECO:0000313" key="1">
    <source>
        <dbReference type="Proteomes" id="UP000887580"/>
    </source>
</evidence>
<reference evidence="2" key="1">
    <citation type="submission" date="2022-11" db="UniProtKB">
        <authorList>
            <consortium name="WormBaseParasite"/>
        </authorList>
    </citation>
    <scope>IDENTIFICATION</scope>
</reference>
<accession>A0AC35F422</accession>
<dbReference type="Proteomes" id="UP000887580">
    <property type="component" value="Unplaced"/>
</dbReference>
<name>A0AC35F422_9BILA</name>
<organism evidence="1 2">
    <name type="scientific">Panagrolaimus sp. PS1159</name>
    <dbReference type="NCBI Taxonomy" id="55785"/>
    <lineage>
        <taxon>Eukaryota</taxon>
        <taxon>Metazoa</taxon>
        <taxon>Ecdysozoa</taxon>
        <taxon>Nematoda</taxon>
        <taxon>Chromadorea</taxon>
        <taxon>Rhabditida</taxon>
        <taxon>Tylenchina</taxon>
        <taxon>Panagrolaimomorpha</taxon>
        <taxon>Panagrolaimoidea</taxon>
        <taxon>Panagrolaimidae</taxon>
        <taxon>Panagrolaimus</taxon>
    </lineage>
</organism>
<proteinExistence type="predicted"/>